<evidence type="ECO:0000313" key="3">
    <source>
        <dbReference type="EMBL" id="KAF2161657.1"/>
    </source>
</evidence>
<proteinExistence type="predicted"/>
<dbReference type="RefSeq" id="XP_033662546.1">
    <property type="nucleotide sequence ID" value="XM_033814072.1"/>
</dbReference>
<name>A0A6A6C3E3_ZASCE</name>
<sequence>MHSYTFAVALLPILAAAMPAPEIGQIPCGTHLGQMPCTADSGDQATTTTVSFTPSTPTPQPSIVSGDQSPESQWRSQNHNSDVVTCKSSWDCNSWCQGKMGGATTGWAVTCETYAPPGVSLDSMTGQCLCYKDDQVEQMLLGLGDAICLAINDAAYDTAIFTSFLIPYVGEAADAGAALFRIGSKVVRKGAKDCGINVCPGHKYTVVDPEDFQSQAGILACD</sequence>
<evidence type="ECO:0000256" key="1">
    <source>
        <dbReference type="SAM" id="MobiDB-lite"/>
    </source>
</evidence>
<organism evidence="3 4">
    <name type="scientific">Zasmidium cellare ATCC 36951</name>
    <dbReference type="NCBI Taxonomy" id="1080233"/>
    <lineage>
        <taxon>Eukaryota</taxon>
        <taxon>Fungi</taxon>
        <taxon>Dikarya</taxon>
        <taxon>Ascomycota</taxon>
        <taxon>Pezizomycotina</taxon>
        <taxon>Dothideomycetes</taxon>
        <taxon>Dothideomycetidae</taxon>
        <taxon>Mycosphaerellales</taxon>
        <taxon>Mycosphaerellaceae</taxon>
        <taxon>Zasmidium</taxon>
    </lineage>
</organism>
<keyword evidence="2" id="KW-0732">Signal</keyword>
<dbReference type="EMBL" id="ML993618">
    <property type="protein sequence ID" value="KAF2161657.1"/>
    <property type="molecule type" value="Genomic_DNA"/>
</dbReference>
<feature type="compositionally biased region" description="Polar residues" evidence="1">
    <location>
        <begin position="66"/>
        <end position="78"/>
    </location>
</feature>
<dbReference type="Proteomes" id="UP000799537">
    <property type="component" value="Unassembled WGS sequence"/>
</dbReference>
<dbReference type="GeneID" id="54567344"/>
<accession>A0A6A6C3E3</accession>
<feature type="compositionally biased region" description="Low complexity" evidence="1">
    <location>
        <begin position="46"/>
        <end position="65"/>
    </location>
</feature>
<feature type="region of interest" description="Disordered" evidence="1">
    <location>
        <begin position="39"/>
        <end position="78"/>
    </location>
</feature>
<evidence type="ECO:0000256" key="2">
    <source>
        <dbReference type="SAM" id="SignalP"/>
    </source>
</evidence>
<gene>
    <name evidence="3" type="ORF">M409DRAFT_59038</name>
</gene>
<feature type="chain" id="PRO_5025359987" evidence="2">
    <location>
        <begin position="18"/>
        <end position="222"/>
    </location>
</feature>
<dbReference type="AlphaFoldDB" id="A0A6A6C3E3"/>
<protein>
    <submittedName>
        <fullName evidence="3">Uncharacterized protein</fullName>
    </submittedName>
</protein>
<dbReference type="OrthoDB" id="10616130at2759"/>
<reference evidence="3" key="1">
    <citation type="journal article" date="2020" name="Stud. Mycol.">
        <title>101 Dothideomycetes genomes: a test case for predicting lifestyles and emergence of pathogens.</title>
        <authorList>
            <person name="Haridas S."/>
            <person name="Albert R."/>
            <person name="Binder M."/>
            <person name="Bloem J."/>
            <person name="Labutti K."/>
            <person name="Salamov A."/>
            <person name="Andreopoulos B."/>
            <person name="Baker S."/>
            <person name="Barry K."/>
            <person name="Bills G."/>
            <person name="Bluhm B."/>
            <person name="Cannon C."/>
            <person name="Castanera R."/>
            <person name="Culley D."/>
            <person name="Daum C."/>
            <person name="Ezra D."/>
            <person name="Gonzalez J."/>
            <person name="Henrissat B."/>
            <person name="Kuo A."/>
            <person name="Liang C."/>
            <person name="Lipzen A."/>
            <person name="Lutzoni F."/>
            <person name="Magnuson J."/>
            <person name="Mondo S."/>
            <person name="Nolan M."/>
            <person name="Ohm R."/>
            <person name="Pangilinan J."/>
            <person name="Park H.-J."/>
            <person name="Ramirez L."/>
            <person name="Alfaro M."/>
            <person name="Sun H."/>
            <person name="Tritt A."/>
            <person name="Yoshinaga Y."/>
            <person name="Zwiers L.-H."/>
            <person name="Turgeon B."/>
            <person name="Goodwin S."/>
            <person name="Spatafora J."/>
            <person name="Crous P."/>
            <person name="Grigoriev I."/>
        </authorList>
    </citation>
    <scope>NUCLEOTIDE SEQUENCE</scope>
    <source>
        <strain evidence="3">ATCC 36951</strain>
    </source>
</reference>
<evidence type="ECO:0000313" key="4">
    <source>
        <dbReference type="Proteomes" id="UP000799537"/>
    </source>
</evidence>
<feature type="signal peptide" evidence="2">
    <location>
        <begin position="1"/>
        <end position="17"/>
    </location>
</feature>
<keyword evidence="4" id="KW-1185">Reference proteome</keyword>